<sequence>MAGYDPEKVRPRLSAWLERVGKDLHPHYEEVHKSLREIQEKHKVTSSPMASLVLTDSSQLTVNRIGKAEFRGSEPAFAWRENGKPFRKKPPPVHPTNIRTSISPSSVVWLNTTGNYATKAGRKLFRVILNIDNIIKKKPHSRLVGPTFRLEMRKKMEHSRYEQSKTEKERIPKIMMEMKYVGKRKTEMEGADNKKCESALKGYSHSRVKGHIRNIFWKNDTWIVKSNPGLQAKVANVLPLRYPGLMYSTNCKCTKGGIRPPSSRRAYHQVSSADIPEFLLTVTDIGSEPAFAWRESGKPFRKNHPPVHPTEIRTSISPSSAVELNTTSALANYANEADVRGYRPLRRVVAVSRIHPHLAVRCILSSDAFITGVRRWGALTHHILRLAWVEY</sequence>
<reference evidence="1" key="1">
    <citation type="submission" date="2020-11" db="EMBL/GenBank/DDBJ databases">
        <authorList>
            <person name="Tran Van P."/>
        </authorList>
    </citation>
    <scope>NUCLEOTIDE SEQUENCE</scope>
</reference>
<evidence type="ECO:0000313" key="1">
    <source>
        <dbReference type="EMBL" id="CAD7463255.1"/>
    </source>
</evidence>
<organism evidence="1">
    <name type="scientific">Timema tahoe</name>
    <dbReference type="NCBI Taxonomy" id="61484"/>
    <lineage>
        <taxon>Eukaryota</taxon>
        <taxon>Metazoa</taxon>
        <taxon>Ecdysozoa</taxon>
        <taxon>Arthropoda</taxon>
        <taxon>Hexapoda</taxon>
        <taxon>Insecta</taxon>
        <taxon>Pterygota</taxon>
        <taxon>Neoptera</taxon>
        <taxon>Polyneoptera</taxon>
        <taxon>Phasmatodea</taxon>
        <taxon>Timematodea</taxon>
        <taxon>Timematoidea</taxon>
        <taxon>Timematidae</taxon>
        <taxon>Timema</taxon>
    </lineage>
</organism>
<protein>
    <submittedName>
        <fullName evidence="1">Uncharacterized protein</fullName>
    </submittedName>
</protein>
<dbReference type="EMBL" id="OE007583">
    <property type="protein sequence ID" value="CAD7463255.1"/>
    <property type="molecule type" value="Genomic_DNA"/>
</dbReference>
<gene>
    <name evidence="1" type="ORF">TTEB3V08_LOCUS11141</name>
</gene>
<name>A0A7R9P0U5_9NEOP</name>
<proteinExistence type="predicted"/>
<dbReference type="AlphaFoldDB" id="A0A7R9P0U5"/>
<accession>A0A7R9P0U5</accession>
<dbReference type="Gene3D" id="1.20.1050.10">
    <property type="match status" value="1"/>
</dbReference>